<dbReference type="PANTHER" id="PTHR43677">
    <property type="entry name" value="SHORT-CHAIN DEHYDROGENASE/REDUCTASE"/>
    <property type="match status" value="1"/>
</dbReference>
<sequence length="334" mass="33717">MTRTLPDEFTAVMAREGDDGITLAGEQLAAADLPDGEVTIAVEYSGVNYKDALAVTPRGGVVRDYPIVPGIDLAGEVIASSTLDFEPGDHVVAHGGPIGTGQHGGYAAYARVPAGQVVKLDTLSTREAAAIGTAGFTAAMSVVALLDRGLTPDDGPVVVTGASGGVGSVSVDLLSSLGFSVTASSGKSGAAELLTELGAAEVVGRLVDADTRIRPLGKSQWAGAVDCVGGKTLAYVLSTMNHSGTVAASGLTGGADLPTTVMPFILRGAALLGIDSVLIGPELRRSIWARLETDLHPAHLDSLITEIGLDDLPSTLEAIGAGGITGRTVVRIDG</sequence>
<dbReference type="STRING" id="1108044.GOOTI_150_00010"/>
<dbReference type="EMBL" id="BAFB01000150">
    <property type="protein sequence ID" value="GAB35229.1"/>
    <property type="molecule type" value="Genomic_DNA"/>
</dbReference>
<dbReference type="Gene3D" id="3.90.180.10">
    <property type="entry name" value="Medium-chain alcohol dehydrogenases, catalytic domain"/>
    <property type="match status" value="1"/>
</dbReference>
<accession>H5TP21</accession>
<dbReference type="InterPro" id="IPR013149">
    <property type="entry name" value="ADH-like_C"/>
</dbReference>
<dbReference type="NCBIfam" id="TIGR02823">
    <property type="entry name" value="oxido_YhdH"/>
    <property type="match status" value="1"/>
</dbReference>
<dbReference type="RefSeq" id="WP_007239453.1">
    <property type="nucleotide sequence ID" value="NZ_BAFB01000150.1"/>
</dbReference>
<dbReference type="SUPFAM" id="SSF50129">
    <property type="entry name" value="GroES-like"/>
    <property type="match status" value="1"/>
</dbReference>
<dbReference type="OrthoDB" id="9782155at2"/>
<dbReference type="AlphaFoldDB" id="H5TP21"/>
<dbReference type="InterPro" id="IPR013154">
    <property type="entry name" value="ADH-like_N"/>
</dbReference>
<evidence type="ECO:0000313" key="3">
    <source>
        <dbReference type="Proteomes" id="UP000005038"/>
    </source>
</evidence>
<keyword evidence="3" id="KW-1185">Reference proteome</keyword>
<evidence type="ECO:0000259" key="1">
    <source>
        <dbReference type="SMART" id="SM00829"/>
    </source>
</evidence>
<dbReference type="InterPro" id="IPR020843">
    <property type="entry name" value="ER"/>
</dbReference>
<protein>
    <submittedName>
        <fullName evidence="2">Oxidoreductase</fullName>
    </submittedName>
</protein>
<dbReference type="InterPro" id="IPR014188">
    <property type="entry name" value="Acrylyl-CoA_reductase_AcuI"/>
</dbReference>
<dbReference type="GO" id="GO:0043957">
    <property type="term" value="F:acryloyl-CoA reductase (NADPH) activity"/>
    <property type="evidence" value="ECO:0007669"/>
    <property type="project" value="TreeGrafter"/>
</dbReference>
<dbReference type="Gene3D" id="3.40.50.720">
    <property type="entry name" value="NAD(P)-binding Rossmann-like Domain"/>
    <property type="match status" value="1"/>
</dbReference>
<dbReference type="PANTHER" id="PTHR43677:SF1">
    <property type="entry name" value="ACRYLYL-COA REDUCTASE ACUI-RELATED"/>
    <property type="match status" value="1"/>
</dbReference>
<comment type="caution">
    <text evidence="2">The sequence shown here is derived from an EMBL/GenBank/DDBJ whole genome shotgun (WGS) entry which is preliminary data.</text>
</comment>
<dbReference type="SMART" id="SM00829">
    <property type="entry name" value="PKS_ER"/>
    <property type="match status" value="1"/>
</dbReference>
<dbReference type="SUPFAM" id="SSF51735">
    <property type="entry name" value="NAD(P)-binding Rossmann-fold domains"/>
    <property type="match status" value="1"/>
</dbReference>
<proteinExistence type="predicted"/>
<name>H5TP21_GORO1</name>
<dbReference type="Pfam" id="PF00107">
    <property type="entry name" value="ADH_zinc_N"/>
    <property type="match status" value="1"/>
</dbReference>
<evidence type="ECO:0000313" key="2">
    <source>
        <dbReference type="EMBL" id="GAB35229.1"/>
    </source>
</evidence>
<feature type="domain" description="Enoyl reductase (ER)" evidence="1">
    <location>
        <begin position="17"/>
        <end position="330"/>
    </location>
</feature>
<dbReference type="InterPro" id="IPR011032">
    <property type="entry name" value="GroES-like_sf"/>
</dbReference>
<organism evidence="2 3">
    <name type="scientific">Gordonia otitidis (strain DSM 44809 / CCUG 52243 / JCM 12355 / NBRC 100426 / IFM 10032)</name>
    <dbReference type="NCBI Taxonomy" id="1108044"/>
    <lineage>
        <taxon>Bacteria</taxon>
        <taxon>Bacillati</taxon>
        <taxon>Actinomycetota</taxon>
        <taxon>Actinomycetes</taxon>
        <taxon>Mycobacteriales</taxon>
        <taxon>Gordoniaceae</taxon>
        <taxon>Gordonia</taxon>
    </lineage>
</organism>
<reference evidence="2" key="1">
    <citation type="submission" date="2012-02" db="EMBL/GenBank/DDBJ databases">
        <title>Whole genome shotgun sequence of Gordonia otitidis NBRC 100426.</title>
        <authorList>
            <person name="Yoshida I."/>
            <person name="Hosoyama A."/>
            <person name="Tsuchikane K."/>
            <person name="Katsumata H."/>
            <person name="Yamazaki S."/>
            <person name="Fujita N."/>
        </authorList>
    </citation>
    <scope>NUCLEOTIDE SEQUENCE [LARGE SCALE GENOMIC DNA]</scope>
    <source>
        <strain evidence="2">NBRC 100426</strain>
    </source>
</reference>
<dbReference type="InterPro" id="IPR051397">
    <property type="entry name" value="Zn-ADH-like_protein"/>
</dbReference>
<dbReference type="Pfam" id="PF08240">
    <property type="entry name" value="ADH_N"/>
    <property type="match status" value="1"/>
</dbReference>
<gene>
    <name evidence="2" type="ORF">GOOTI_150_00010</name>
</gene>
<dbReference type="Proteomes" id="UP000005038">
    <property type="component" value="Unassembled WGS sequence"/>
</dbReference>
<dbReference type="InterPro" id="IPR036291">
    <property type="entry name" value="NAD(P)-bd_dom_sf"/>
</dbReference>
<dbReference type="CDD" id="cd08288">
    <property type="entry name" value="MDR_yhdh"/>
    <property type="match status" value="1"/>
</dbReference>